<evidence type="ECO:0000313" key="1">
    <source>
        <dbReference type="EMBL" id="EKV04935.1"/>
    </source>
</evidence>
<protein>
    <submittedName>
        <fullName evidence="1">Uncharacterized protein</fullName>
    </submittedName>
</protein>
<sequence length="67" mass="7387">MTIFNKGALAQLPAPHSLRRLPAVGLPFCLSASPTLFKKPLKRWEHATGQGSIQAMVQSVCVMNQRR</sequence>
<organism evidence="1 2">
    <name type="scientific">Penicillium digitatum (strain PHI26 / CECT 20796)</name>
    <name type="common">Green mold</name>
    <dbReference type="NCBI Taxonomy" id="1170229"/>
    <lineage>
        <taxon>Eukaryota</taxon>
        <taxon>Fungi</taxon>
        <taxon>Dikarya</taxon>
        <taxon>Ascomycota</taxon>
        <taxon>Pezizomycotina</taxon>
        <taxon>Eurotiomycetes</taxon>
        <taxon>Eurotiomycetidae</taxon>
        <taxon>Eurotiales</taxon>
        <taxon>Aspergillaceae</taxon>
        <taxon>Penicillium</taxon>
    </lineage>
</organism>
<accession>K9F6I7</accession>
<evidence type="ECO:0000313" key="2">
    <source>
        <dbReference type="Proteomes" id="UP000009882"/>
    </source>
</evidence>
<reference evidence="2" key="1">
    <citation type="journal article" date="2012" name="BMC Genomics">
        <title>Genome sequence of the necrotrophic fungus Penicillium digitatum, the main postharvest pathogen of citrus.</title>
        <authorList>
            <person name="Marcet-Houben M."/>
            <person name="Ballester A.-R."/>
            <person name="de la Fuente B."/>
            <person name="Harries E."/>
            <person name="Marcos J.F."/>
            <person name="Gonzalez-Candelas L."/>
            <person name="Gabaldon T."/>
        </authorList>
    </citation>
    <scope>NUCLEOTIDE SEQUENCE [LARGE SCALE GENOMIC DNA]</scope>
    <source>
        <strain evidence="2">PHI26 / CECT 20796</strain>
    </source>
</reference>
<dbReference type="HOGENOM" id="CLU_2813182_0_0_1"/>
<keyword evidence="2" id="KW-1185">Reference proteome</keyword>
<dbReference type="Proteomes" id="UP000009882">
    <property type="component" value="Unassembled WGS sequence"/>
</dbReference>
<proteinExistence type="predicted"/>
<name>K9F6I7_PEND2</name>
<dbReference type="EMBL" id="AKCT01000316">
    <property type="protein sequence ID" value="EKV04935.1"/>
    <property type="molecule type" value="Genomic_DNA"/>
</dbReference>
<gene>
    <name evidence="1" type="ORF">PDIG_85990</name>
</gene>
<dbReference type="InParanoid" id="K9F6I7"/>
<dbReference type="AlphaFoldDB" id="K9F6I7"/>
<comment type="caution">
    <text evidence="1">The sequence shown here is derived from an EMBL/GenBank/DDBJ whole genome shotgun (WGS) entry which is preliminary data.</text>
</comment>